<protein>
    <submittedName>
        <fullName evidence="1">Dynein heavy chain, axonemal</fullName>
    </submittedName>
</protein>
<organism evidence="1 2">
    <name type="scientific">Paragonimus westermani</name>
    <dbReference type="NCBI Taxonomy" id="34504"/>
    <lineage>
        <taxon>Eukaryota</taxon>
        <taxon>Metazoa</taxon>
        <taxon>Spiralia</taxon>
        <taxon>Lophotrochozoa</taxon>
        <taxon>Platyhelminthes</taxon>
        <taxon>Trematoda</taxon>
        <taxon>Digenea</taxon>
        <taxon>Plagiorchiida</taxon>
        <taxon>Troglotremata</taxon>
        <taxon>Troglotrematidae</taxon>
        <taxon>Paragonimus</taxon>
    </lineage>
</organism>
<evidence type="ECO:0000313" key="1">
    <source>
        <dbReference type="EMBL" id="KAA3677197.1"/>
    </source>
</evidence>
<accession>A0A5J4NNJ6</accession>
<comment type="caution">
    <text evidence="1">The sequence shown here is derived from an EMBL/GenBank/DDBJ whole genome shotgun (WGS) entry which is preliminary data.</text>
</comment>
<dbReference type="AlphaFoldDB" id="A0A5J4NNJ6"/>
<sequence>MLISILQMVTRNAKHPPLMNPFSLTRAAPFKEQKYWRSPSQSIGNNFSPSAADIPLNKLHRVSDLSQIVNVRIQCGGASDKCGPSRPASPEQQIVEMKTLEADRVAARGLPSERDLERYTYYINNGIPDDMLAAPPDKLWRKLEEYTPSKLTAVWPTLTKQLRDEVHEDYNHALRKAIVDYILLDPEERKRLFIQWLPVPYPSYVVRAPVPWHEKRRHAFNFCQQSLFTPCALTLAIQKIWQDKFAQLRFVQADSIRALDEPLEPSRFESIITSQCTKTRELLRSDWIPKCASAFIELRHTWSHLLPAHPSESMEAVRAFFGCIAALMSKQLRSIVDQSLKDLLDLLQEHQGLKSDYLNFRLQILIIATTYDIPTVSIFVFSPLQDGNSFEEPYDELKFLRRTLLLIHLRVADPKIVFSPTFRETRDCLLRCFQAITDAAEGLPRVSFLVFWFSNNNFQ</sequence>
<keyword evidence="2" id="KW-1185">Reference proteome</keyword>
<reference evidence="1 2" key="1">
    <citation type="journal article" date="2019" name="Gigascience">
        <title>Whole-genome sequence of the oriental lung fluke Paragonimus westermani.</title>
        <authorList>
            <person name="Oey H."/>
            <person name="Zakrzewski M."/>
            <person name="Narain K."/>
            <person name="Devi K.R."/>
            <person name="Agatsuma T."/>
            <person name="Nawaratna S."/>
            <person name="Gobert G.N."/>
            <person name="Jones M.K."/>
            <person name="Ragan M.A."/>
            <person name="McManus D.P."/>
            <person name="Krause L."/>
        </authorList>
    </citation>
    <scope>NUCLEOTIDE SEQUENCE [LARGE SCALE GENOMIC DNA]</scope>
    <source>
        <strain evidence="1 2">IND2009</strain>
    </source>
</reference>
<evidence type="ECO:0000313" key="2">
    <source>
        <dbReference type="Proteomes" id="UP000324629"/>
    </source>
</evidence>
<name>A0A5J4NNJ6_9TREM</name>
<proteinExistence type="predicted"/>
<dbReference type="Proteomes" id="UP000324629">
    <property type="component" value="Unassembled WGS sequence"/>
</dbReference>
<dbReference type="EMBL" id="QNGE01001616">
    <property type="protein sequence ID" value="KAA3677197.1"/>
    <property type="molecule type" value="Genomic_DNA"/>
</dbReference>
<gene>
    <name evidence="1" type="ORF">DEA37_0002714</name>
</gene>